<dbReference type="InterPro" id="IPR023214">
    <property type="entry name" value="HAD_sf"/>
</dbReference>
<dbReference type="EMBL" id="LVLJ01001012">
    <property type="protein sequence ID" value="OAE31556.1"/>
    <property type="molecule type" value="Genomic_DNA"/>
</dbReference>
<evidence type="ECO:0000259" key="10">
    <source>
        <dbReference type="PROSITE" id="PS50969"/>
    </source>
</evidence>
<evidence type="ECO:0000256" key="6">
    <source>
        <dbReference type="ARBA" id="ARBA00048336"/>
    </source>
</evidence>
<dbReference type="SUPFAM" id="SSF56784">
    <property type="entry name" value="HAD-like"/>
    <property type="match status" value="1"/>
</dbReference>
<protein>
    <recommendedName>
        <fullName evidence="2">protein-serine/threonine phosphatase</fullName>
        <ecNumber evidence="2">3.1.3.16</ecNumber>
    </recommendedName>
</protein>
<gene>
    <name evidence="11" type="ORF">AXG93_3415s1160</name>
</gene>
<comment type="catalytic activity">
    <reaction evidence="5">
        <text>O-phospho-L-seryl-[protein] + H2O = L-seryl-[protein] + phosphate</text>
        <dbReference type="Rhea" id="RHEA:20629"/>
        <dbReference type="Rhea" id="RHEA-COMP:9863"/>
        <dbReference type="Rhea" id="RHEA-COMP:11604"/>
        <dbReference type="ChEBI" id="CHEBI:15377"/>
        <dbReference type="ChEBI" id="CHEBI:29999"/>
        <dbReference type="ChEBI" id="CHEBI:43474"/>
        <dbReference type="ChEBI" id="CHEBI:83421"/>
        <dbReference type="EC" id="3.1.3.16"/>
    </reaction>
</comment>
<evidence type="ECO:0000256" key="5">
    <source>
        <dbReference type="ARBA" id="ARBA00047761"/>
    </source>
</evidence>
<feature type="domain" description="FCP1 homology" evidence="10">
    <location>
        <begin position="139"/>
        <end position="391"/>
    </location>
</feature>
<dbReference type="SMART" id="SM00358">
    <property type="entry name" value="DSRM"/>
    <property type="match status" value="2"/>
</dbReference>
<proteinExistence type="predicted"/>
<evidence type="ECO:0000256" key="7">
    <source>
        <dbReference type="PROSITE-ProRule" id="PRU00266"/>
    </source>
</evidence>
<keyword evidence="3" id="KW-0378">Hydrolase</keyword>
<dbReference type="Pfam" id="PF03031">
    <property type="entry name" value="NIF"/>
    <property type="match status" value="1"/>
</dbReference>
<dbReference type="PROSITE" id="PS50137">
    <property type="entry name" value="DS_RBD"/>
    <property type="match status" value="2"/>
</dbReference>
<organism evidence="11 12">
    <name type="scientific">Marchantia polymorpha subsp. ruderalis</name>
    <dbReference type="NCBI Taxonomy" id="1480154"/>
    <lineage>
        <taxon>Eukaryota</taxon>
        <taxon>Viridiplantae</taxon>
        <taxon>Streptophyta</taxon>
        <taxon>Embryophyta</taxon>
        <taxon>Marchantiophyta</taxon>
        <taxon>Marchantiopsida</taxon>
        <taxon>Marchantiidae</taxon>
        <taxon>Marchantiales</taxon>
        <taxon>Marchantiaceae</taxon>
        <taxon>Marchantia</taxon>
    </lineage>
</organism>
<dbReference type="Proteomes" id="UP000077202">
    <property type="component" value="Unassembled WGS sequence"/>
</dbReference>
<dbReference type="InterPro" id="IPR014720">
    <property type="entry name" value="dsRBD_dom"/>
</dbReference>
<feature type="compositionally biased region" description="Low complexity" evidence="8">
    <location>
        <begin position="712"/>
        <end position="723"/>
    </location>
</feature>
<dbReference type="PANTHER" id="PTHR23081:SF0">
    <property type="entry name" value="RNA POLYMERASE II C-TERMINAL DOMAIN PHOSPHATASE-LIKE 1"/>
    <property type="match status" value="1"/>
</dbReference>
<comment type="caution">
    <text evidence="11">The sequence shown here is derived from an EMBL/GenBank/DDBJ whole genome shotgun (WGS) entry which is preliminary data.</text>
</comment>
<sequence>MERPSGFISYLFQGEDCLGDVLISPQDADHSYVQYLFDKEIRVSFMSPPSERCLPLTVLHTIASNGPWFKLVPAEQHVHGLDQLYTTCLEEAKTAVVQLENGNELHLVAMAPRAGTQPRPCFWAYLTSEGMYASCLGMLNLRCLAMVFDLDETLIVANTMRSFENRIEALDRKIRGLENDPQRRAGMAAEMKRYQEDRSILKQYVDNDQVFENGLLVKAQGEVVPPLAEGALPLVRPIIRLPERNMVLTRINPAVRDTSVLVRLRPAWEELRSYLIAKGRKRFEVYICTMSERDYALEMWRLLDPESRLINIRELMERVVCVKSGNKKSLLNVFPHHRCHPKMAMVVDDRLKVWEDSDQPRVHVVPAFAPYYAPQAETNSQIPVLCVARNVACNVRAGFFKHFDENLFQQMSEVHFDTDVASLPRPPDVSNYLVPEEGAFPVFSMPNGPKEFPDGMANVEVEARLDQWANRQSIKMTLSTMARAILSSTRLLPLVPIPSLAGADAGNTPLLPAFIPVETETNLGHVRMFYRDCVPTVVYVLLLQASNNVGLPRTFQGENEEMRLALDPIVQLVQPPPLSHILSGGHGPQQINLDPRQEEVDAYSHAGAGDHQHYIQPALPRPMTVMHKTSAQGSSPAREEGEVPESELDPDTRRRLLILQHGMDTNHAREPLLLDEPPFPVKLPGVIPSYASPGGWLGGEEEMSPRRPTRASPELLLEPESPSFDSQQRLQGPPGFTPINDGPYLADRCGPRDPRRRLPAEEMFLQDDRQGPDGFSLEHSSVSDEDEQSLGRGLSDMPDVQLHSGRMAPTNFVNVLQGIAQRCKAIVEYKSLLTSSSARLLFTVEVLFAGQKVGQGTGRTKKEAKIRAAEDALRFLARQFPSQGLHQSVGVASRPANHPFLGSVEEGEPMLARQSSRDPRISAGLGPGIMDLELTVPSTSGQVNYEYSRAVPNFVATLKDRCTVLGVNVNFQELPSTVSALRKVFTCQVEVGGQVMGKGSGITWDAAKQYAAEEALRNLKQGKRANNTPRCISTTGMELTVVYVDTDHRLLEQSELGLDSPLHQVEAEGGYLHEGDHRCPDLEA</sequence>
<dbReference type="Gene3D" id="3.40.50.1000">
    <property type="entry name" value="HAD superfamily/HAD-like"/>
    <property type="match status" value="1"/>
</dbReference>
<dbReference type="AlphaFoldDB" id="A0A176WHD0"/>
<feature type="region of interest" description="Disordered" evidence="8">
    <location>
        <begin position="626"/>
        <end position="652"/>
    </location>
</feature>
<keyword evidence="4" id="KW-0539">Nucleus</keyword>
<keyword evidence="7" id="KW-0694">RNA-binding</keyword>
<feature type="compositionally biased region" description="Basic and acidic residues" evidence="8">
    <location>
        <begin position="749"/>
        <end position="771"/>
    </location>
</feature>
<evidence type="ECO:0000313" key="12">
    <source>
        <dbReference type="Proteomes" id="UP000077202"/>
    </source>
</evidence>
<comment type="subcellular location">
    <subcellularLocation>
        <location evidence="1">Nucleus</location>
    </subcellularLocation>
</comment>
<evidence type="ECO:0000256" key="3">
    <source>
        <dbReference type="ARBA" id="ARBA00022801"/>
    </source>
</evidence>
<dbReference type="SMART" id="SM00577">
    <property type="entry name" value="CPDc"/>
    <property type="match status" value="1"/>
</dbReference>
<reference evidence="11" key="1">
    <citation type="submission" date="2016-03" db="EMBL/GenBank/DDBJ databases">
        <title>Mechanisms controlling the formation of the plant cell surface in tip-growing cells are functionally conserved among land plants.</title>
        <authorList>
            <person name="Honkanen S."/>
            <person name="Jones V.A."/>
            <person name="Morieri G."/>
            <person name="Champion C."/>
            <person name="Hetherington A.J."/>
            <person name="Kelly S."/>
            <person name="Saint-Marcoux D."/>
            <person name="Proust H."/>
            <person name="Prescott H."/>
            <person name="Dolan L."/>
        </authorList>
    </citation>
    <scope>NUCLEOTIDE SEQUENCE [LARGE SCALE GENOMIC DNA]</scope>
    <source>
        <tissue evidence="11">Whole gametophyte</tissue>
    </source>
</reference>
<dbReference type="GO" id="GO:0003723">
    <property type="term" value="F:RNA binding"/>
    <property type="evidence" value="ECO:0007669"/>
    <property type="project" value="UniProtKB-UniRule"/>
</dbReference>
<feature type="domain" description="DRBM" evidence="9">
    <location>
        <begin position="953"/>
        <end position="1021"/>
    </location>
</feature>
<dbReference type="Pfam" id="PF00035">
    <property type="entry name" value="dsrm"/>
    <property type="match status" value="2"/>
</dbReference>
<dbReference type="PANTHER" id="PTHR23081">
    <property type="entry name" value="RNA POLYMERASE II CTD PHOSPHATASE"/>
    <property type="match status" value="1"/>
</dbReference>
<evidence type="ECO:0000259" key="9">
    <source>
        <dbReference type="PROSITE" id="PS50137"/>
    </source>
</evidence>
<feature type="domain" description="DRBM" evidence="9">
    <location>
        <begin position="811"/>
        <end position="878"/>
    </location>
</feature>
<dbReference type="EC" id="3.1.3.16" evidence="2"/>
<evidence type="ECO:0000256" key="4">
    <source>
        <dbReference type="ARBA" id="ARBA00023242"/>
    </source>
</evidence>
<dbReference type="PROSITE" id="PS50969">
    <property type="entry name" value="FCP1"/>
    <property type="match status" value="1"/>
</dbReference>
<accession>A0A176WHD0</accession>
<evidence type="ECO:0000256" key="8">
    <source>
        <dbReference type="SAM" id="MobiDB-lite"/>
    </source>
</evidence>
<dbReference type="InterPro" id="IPR004274">
    <property type="entry name" value="FCP1_dom"/>
</dbReference>
<dbReference type="SUPFAM" id="SSF54768">
    <property type="entry name" value="dsRNA-binding domain-like"/>
    <property type="match status" value="2"/>
</dbReference>
<dbReference type="FunFam" id="3.40.50.1000:FF:000035">
    <property type="entry name" value="RNA polymerase II C-terminal domain phosphatase-like 1"/>
    <property type="match status" value="1"/>
</dbReference>
<dbReference type="InterPro" id="IPR036412">
    <property type="entry name" value="HAD-like_sf"/>
</dbReference>
<dbReference type="Gene3D" id="3.30.160.20">
    <property type="match status" value="2"/>
</dbReference>
<evidence type="ECO:0000256" key="1">
    <source>
        <dbReference type="ARBA" id="ARBA00004123"/>
    </source>
</evidence>
<feature type="region of interest" description="Disordered" evidence="8">
    <location>
        <begin position="694"/>
        <end position="792"/>
    </location>
</feature>
<dbReference type="GO" id="GO:0005634">
    <property type="term" value="C:nucleus"/>
    <property type="evidence" value="ECO:0007669"/>
    <property type="project" value="UniProtKB-SubCell"/>
</dbReference>
<keyword evidence="12" id="KW-1185">Reference proteome</keyword>
<evidence type="ECO:0000256" key="2">
    <source>
        <dbReference type="ARBA" id="ARBA00013081"/>
    </source>
</evidence>
<dbReference type="InterPro" id="IPR039189">
    <property type="entry name" value="Fcp1"/>
</dbReference>
<dbReference type="CDD" id="cd10845">
    <property type="entry name" value="DSRM_RNAse_III_family"/>
    <property type="match status" value="1"/>
</dbReference>
<dbReference type="GO" id="GO:0008420">
    <property type="term" value="F:RNA polymerase II CTD heptapeptide repeat phosphatase activity"/>
    <property type="evidence" value="ECO:0007669"/>
    <property type="project" value="InterPro"/>
</dbReference>
<evidence type="ECO:0000313" key="11">
    <source>
        <dbReference type="EMBL" id="OAE31556.1"/>
    </source>
</evidence>
<name>A0A176WHD0_MARPO</name>
<comment type="catalytic activity">
    <reaction evidence="6">
        <text>O-phospho-L-threonyl-[protein] + H2O = L-threonyl-[protein] + phosphate</text>
        <dbReference type="Rhea" id="RHEA:47004"/>
        <dbReference type="Rhea" id="RHEA-COMP:11060"/>
        <dbReference type="Rhea" id="RHEA-COMP:11605"/>
        <dbReference type="ChEBI" id="CHEBI:15377"/>
        <dbReference type="ChEBI" id="CHEBI:30013"/>
        <dbReference type="ChEBI" id="CHEBI:43474"/>
        <dbReference type="ChEBI" id="CHEBI:61977"/>
        <dbReference type="EC" id="3.1.3.16"/>
    </reaction>
</comment>